<organism evidence="4 5">
    <name type="scientific">Mucilaginibacter robiniae</name>
    <dbReference type="NCBI Taxonomy" id="2728022"/>
    <lineage>
        <taxon>Bacteria</taxon>
        <taxon>Pseudomonadati</taxon>
        <taxon>Bacteroidota</taxon>
        <taxon>Sphingobacteriia</taxon>
        <taxon>Sphingobacteriales</taxon>
        <taxon>Sphingobacteriaceae</taxon>
        <taxon>Mucilaginibacter</taxon>
    </lineage>
</organism>
<gene>
    <name evidence="4" type="ORF">HH214_01120</name>
</gene>
<dbReference type="PANTHER" id="PTHR43156:SF2">
    <property type="entry name" value="STAGE II SPORULATION PROTEIN E"/>
    <property type="match status" value="1"/>
</dbReference>
<dbReference type="InterPro" id="IPR001932">
    <property type="entry name" value="PPM-type_phosphatase-like_dom"/>
</dbReference>
<dbReference type="SMART" id="SM00331">
    <property type="entry name" value="PP2C_SIG"/>
    <property type="match status" value="1"/>
</dbReference>
<dbReference type="GO" id="GO:0000160">
    <property type="term" value="P:phosphorelay signal transduction system"/>
    <property type="evidence" value="ECO:0007669"/>
    <property type="project" value="InterPro"/>
</dbReference>
<accession>A0A7L5DU41</accession>
<dbReference type="Gene3D" id="3.60.40.10">
    <property type="entry name" value="PPM-type phosphatase domain"/>
    <property type="match status" value="1"/>
</dbReference>
<dbReference type="RefSeq" id="WP_169605590.1">
    <property type="nucleotide sequence ID" value="NZ_CP051682.1"/>
</dbReference>
<protein>
    <submittedName>
        <fullName evidence="4">Fused response regulator/phosphatase</fullName>
    </submittedName>
</protein>
<dbReference type="KEGG" id="mrob:HH214_01120"/>
<dbReference type="SUPFAM" id="SSF81606">
    <property type="entry name" value="PP2C-like"/>
    <property type="match status" value="1"/>
</dbReference>
<dbReference type="SMART" id="SM00448">
    <property type="entry name" value="REC"/>
    <property type="match status" value="1"/>
</dbReference>
<dbReference type="Proteomes" id="UP000503278">
    <property type="component" value="Chromosome"/>
</dbReference>
<feature type="domain" description="Response regulatory" evidence="3">
    <location>
        <begin position="8"/>
        <end position="124"/>
    </location>
</feature>
<dbReference type="EMBL" id="CP051682">
    <property type="protein sequence ID" value="QJD94572.1"/>
    <property type="molecule type" value="Genomic_DNA"/>
</dbReference>
<dbReference type="CDD" id="cd00156">
    <property type="entry name" value="REC"/>
    <property type="match status" value="1"/>
</dbReference>
<keyword evidence="1" id="KW-0378">Hydrolase</keyword>
<feature type="modified residue" description="4-aspartylphosphate" evidence="2">
    <location>
        <position position="57"/>
    </location>
</feature>
<dbReference type="PROSITE" id="PS50110">
    <property type="entry name" value="RESPONSE_REGULATORY"/>
    <property type="match status" value="1"/>
</dbReference>
<dbReference type="AlphaFoldDB" id="A0A7L5DU41"/>
<evidence type="ECO:0000259" key="3">
    <source>
        <dbReference type="PROSITE" id="PS50110"/>
    </source>
</evidence>
<dbReference type="InterPro" id="IPR011006">
    <property type="entry name" value="CheY-like_superfamily"/>
</dbReference>
<dbReference type="Gene3D" id="3.40.50.2300">
    <property type="match status" value="1"/>
</dbReference>
<evidence type="ECO:0000313" key="5">
    <source>
        <dbReference type="Proteomes" id="UP000503278"/>
    </source>
</evidence>
<keyword evidence="5" id="KW-1185">Reference proteome</keyword>
<evidence type="ECO:0000313" key="4">
    <source>
        <dbReference type="EMBL" id="QJD94572.1"/>
    </source>
</evidence>
<dbReference type="Pfam" id="PF00072">
    <property type="entry name" value="Response_reg"/>
    <property type="match status" value="1"/>
</dbReference>
<dbReference type="PANTHER" id="PTHR43156">
    <property type="entry name" value="STAGE II SPORULATION PROTEIN E-RELATED"/>
    <property type="match status" value="1"/>
</dbReference>
<reference evidence="4 5" key="1">
    <citation type="submission" date="2020-04" db="EMBL/GenBank/DDBJ databases">
        <title>Genome sequencing of novel species.</title>
        <authorList>
            <person name="Heo J."/>
            <person name="Kim S.-J."/>
            <person name="Kim J.-S."/>
            <person name="Hong S.-B."/>
            <person name="Kwon S.-W."/>
        </authorList>
    </citation>
    <scope>NUCLEOTIDE SEQUENCE [LARGE SCALE GENOMIC DNA]</scope>
    <source>
        <strain evidence="4 5">F39-2</strain>
    </source>
</reference>
<dbReference type="Pfam" id="PF07228">
    <property type="entry name" value="SpoIIE"/>
    <property type="match status" value="1"/>
</dbReference>
<dbReference type="InterPro" id="IPR052016">
    <property type="entry name" value="Bact_Sigma-Reg"/>
</dbReference>
<evidence type="ECO:0000256" key="1">
    <source>
        <dbReference type="ARBA" id="ARBA00022801"/>
    </source>
</evidence>
<dbReference type="InterPro" id="IPR036457">
    <property type="entry name" value="PPM-type-like_dom_sf"/>
</dbReference>
<dbReference type="InterPro" id="IPR001789">
    <property type="entry name" value="Sig_transdc_resp-reg_receiver"/>
</dbReference>
<dbReference type="SUPFAM" id="SSF52172">
    <property type="entry name" value="CheY-like"/>
    <property type="match status" value="1"/>
</dbReference>
<evidence type="ECO:0000256" key="2">
    <source>
        <dbReference type="PROSITE-ProRule" id="PRU00169"/>
    </source>
</evidence>
<sequence length="378" mass="42498">MTASAPKNILLVDDNVLFLKLLKQAFRQAGLECHTAPSAQEALQWLKSNTPDAILSDYEMPGMNGLQFRRHLLKQSSLSDIPFIFLTAVTDTQLMTAGLSLQAVDYVVKNTPVPVIVAKLTNLLNTVDKQRQLSEQEIKKTAAALNIKAVPDNVPPSTDFAINFWHQDYQDIPGGDFIDFIEADERYLFIVLGDIMGKKWKAWFFTFSYLSYIRAAIRFGIMSQELSTAVILQKVNQIICYDQVLKDILSSLSLVRLDRQTGQLTYAGAGDLPLLHYHYDEGKYSQIQSSGLLLGLFPDGMYQETEIRLAEHDSLLLFTDGLIDYDTGDGSKSDYTHFANRITELLSTQSAFGNVKDDLLRQSDLWVDDASLIHIQKN</sequence>
<proteinExistence type="predicted"/>
<dbReference type="GO" id="GO:0016791">
    <property type="term" value="F:phosphatase activity"/>
    <property type="evidence" value="ECO:0007669"/>
    <property type="project" value="TreeGrafter"/>
</dbReference>
<name>A0A7L5DU41_9SPHI</name>
<keyword evidence="2" id="KW-0597">Phosphoprotein</keyword>